<dbReference type="CDD" id="cd01360">
    <property type="entry name" value="Adenylsuccinate_lyase_1"/>
    <property type="match status" value="1"/>
</dbReference>
<dbReference type="PANTHER" id="PTHR43172:SF1">
    <property type="entry name" value="ADENYLOSUCCINATE LYASE"/>
    <property type="match status" value="1"/>
</dbReference>
<reference evidence="15" key="1">
    <citation type="submission" date="2019-01" db="EMBL/GenBank/DDBJ databases">
        <title>Sphingorhabdus lacus sp.nov., isolated from an oligotrophic freshwater lake.</title>
        <authorList>
            <person name="Park M."/>
        </authorList>
    </citation>
    <scope>NUCLEOTIDE SEQUENCE [LARGE SCALE GENOMIC DNA]</scope>
    <source>
        <strain evidence="15">IMCC1753</strain>
    </source>
</reference>
<dbReference type="FunFam" id="1.10.40.30:FF:000007">
    <property type="entry name" value="Adenylosuccinate lyase"/>
    <property type="match status" value="1"/>
</dbReference>
<dbReference type="UniPathway" id="UPA00075">
    <property type="reaction ID" value="UER00336"/>
</dbReference>
<evidence type="ECO:0000256" key="12">
    <source>
        <dbReference type="RuleBase" id="RU361172"/>
    </source>
</evidence>
<evidence type="ECO:0000256" key="4">
    <source>
        <dbReference type="ARBA" id="ARBA00012339"/>
    </source>
</evidence>
<dbReference type="Pfam" id="PF10397">
    <property type="entry name" value="ADSL_C"/>
    <property type="match status" value="1"/>
</dbReference>
<accession>A0A6I6LBY0</accession>
<organism evidence="14 15">
    <name type="scientific">Sphingorhabdus lacus</name>
    <dbReference type="NCBI Taxonomy" id="392610"/>
    <lineage>
        <taxon>Bacteria</taxon>
        <taxon>Pseudomonadati</taxon>
        <taxon>Pseudomonadota</taxon>
        <taxon>Alphaproteobacteria</taxon>
        <taxon>Sphingomonadales</taxon>
        <taxon>Sphingomonadaceae</taxon>
        <taxon>Sphingorhabdus</taxon>
    </lineage>
</organism>
<dbReference type="UniPathway" id="UPA00074">
    <property type="reaction ID" value="UER00132"/>
</dbReference>
<evidence type="ECO:0000256" key="10">
    <source>
        <dbReference type="ARBA" id="ARBA00049115"/>
    </source>
</evidence>
<evidence type="ECO:0000256" key="11">
    <source>
        <dbReference type="NCBIfam" id="TIGR00928"/>
    </source>
</evidence>
<keyword evidence="7 12" id="KW-0456">Lyase</keyword>
<protein>
    <recommendedName>
        <fullName evidence="5 11">Adenylosuccinate lyase</fullName>
        <shortName evidence="12">ASL</shortName>
        <ecNumber evidence="4 11">4.3.2.2</ecNumber>
    </recommendedName>
    <alternativeName>
        <fullName evidence="9 12">Adenylosuccinase</fullName>
    </alternativeName>
</protein>
<evidence type="ECO:0000256" key="8">
    <source>
        <dbReference type="ARBA" id="ARBA00024477"/>
    </source>
</evidence>
<comment type="pathway">
    <text evidence="2 12">Purine metabolism; AMP biosynthesis via de novo pathway; AMP from IMP: step 2/2.</text>
</comment>
<dbReference type="GO" id="GO:0004018">
    <property type="term" value="F:N6-(1,2-dicarboxyethyl)AMP AMP-lyase (fumarate-forming) activity"/>
    <property type="evidence" value="ECO:0007669"/>
    <property type="project" value="UniProtKB-UniRule"/>
</dbReference>
<evidence type="ECO:0000256" key="7">
    <source>
        <dbReference type="ARBA" id="ARBA00023239"/>
    </source>
</evidence>
<dbReference type="InterPro" id="IPR022761">
    <property type="entry name" value="Fumarate_lyase_N"/>
</dbReference>
<dbReference type="RefSeq" id="WP_158898353.1">
    <property type="nucleotide sequence ID" value="NZ_CP035733.1"/>
</dbReference>
<keyword evidence="6 12" id="KW-0658">Purine biosynthesis</keyword>
<dbReference type="GO" id="GO:0005829">
    <property type="term" value="C:cytosol"/>
    <property type="evidence" value="ECO:0007669"/>
    <property type="project" value="TreeGrafter"/>
</dbReference>
<dbReference type="NCBIfam" id="TIGR00928">
    <property type="entry name" value="purB"/>
    <property type="match status" value="1"/>
</dbReference>
<dbReference type="EMBL" id="CP035733">
    <property type="protein sequence ID" value="QGY79773.1"/>
    <property type="molecule type" value="Genomic_DNA"/>
</dbReference>
<sequence>MIPRYSRPAMTKIWEPENRFRIWFEIEAHATDALAELGVVPKSAAEALWAWWATNPAIDVAAIDAIEAVTKHDVIAFLTWVAEQVGDEARFMHQGMTSSDVLDTCLAVQLTQATDLLLTDMDALLEALKARAMEHKFTPTIGRSHGIHAEPVTFGLKLAQAYAEFARGRERLVAARAEIATCAISGAVGTFANIDPKVEAHVATKLGLSVEPVSTQVIPRDRHAMFFAILGVIASSIERLAIEIRHLQRTEVLEAEEYFSPGQKGSSAMPHKRNPILTENLTGLARMVRSAVTPAMENVALWHERDISHSSVERYIGPDATITLDFALGRLTGVVEKLLVYPARMQKNLDRMGGLVHSQRVLLALTQAGISREDSYAIVQRNAMKVWESDGALSLLELLKSDPDVAEKMSATEIEDRFNLDYHFKHVDTIFDRVFG</sequence>
<evidence type="ECO:0000256" key="3">
    <source>
        <dbReference type="ARBA" id="ARBA00008273"/>
    </source>
</evidence>
<comment type="similarity">
    <text evidence="3 12">Belongs to the lyase 1 family. Adenylosuccinate lyase subfamily.</text>
</comment>
<dbReference type="InterPro" id="IPR000362">
    <property type="entry name" value="Fumarate_lyase_fam"/>
</dbReference>
<name>A0A6I6LBY0_9SPHN</name>
<dbReference type="InterPro" id="IPR019468">
    <property type="entry name" value="AdenyloSucc_lyase_C"/>
</dbReference>
<dbReference type="PANTHER" id="PTHR43172">
    <property type="entry name" value="ADENYLOSUCCINATE LYASE"/>
    <property type="match status" value="1"/>
</dbReference>
<evidence type="ECO:0000256" key="5">
    <source>
        <dbReference type="ARBA" id="ARBA00017058"/>
    </source>
</evidence>
<dbReference type="PRINTS" id="PR00149">
    <property type="entry name" value="FUMRATELYASE"/>
</dbReference>
<comment type="catalytic activity">
    <reaction evidence="8">
        <text>(2S)-2-[5-amino-1-(5-phospho-beta-D-ribosyl)imidazole-4-carboxamido]succinate = 5-amino-1-(5-phospho-beta-D-ribosyl)imidazole-4-carboxamide + fumarate</text>
        <dbReference type="Rhea" id="RHEA:23920"/>
        <dbReference type="ChEBI" id="CHEBI:29806"/>
        <dbReference type="ChEBI" id="CHEBI:58443"/>
        <dbReference type="ChEBI" id="CHEBI:58475"/>
        <dbReference type="EC" id="4.3.2.2"/>
    </reaction>
    <physiologicalReaction direction="left-to-right" evidence="8">
        <dbReference type="Rhea" id="RHEA:23921"/>
    </physiologicalReaction>
</comment>
<evidence type="ECO:0000259" key="13">
    <source>
        <dbReference type="SMART" id="SM00998"/>
    </source>
</evidence>
<dbReference type="Pfam" id="PF00206">
    <property type="entry name" value="Lyase_1"/>
    <property type="match status" value="1"/>
</dbReference>
<dbReference type="InterPro" id="IPR004769">
    <property type="entry name" value="Pur_lyase"/>
</dbReference>
<dbReference type="Gene3D" id="1.20.200.10">
    <property type="entry name" value="Fumarase/aspartase (Central domain)"/>
    <property type="match status" value="1"/>
</dbReference>
<dbReference type="SMART" id="SM00998">
    <property type="entry name" value="ADSL_C"/>
    <property type="match status" value="1"/>
</dbReference>
<feature type="domain" description="Adenylosuccinate lyase C-terminal" evidence="13">
    <location>
        <begin position="353"/>
        <end position="435"/>
    </location>
</feature>
<comment type="catalytic activity">
    <reaction evidence="10">
        <text>N(6)-(1,2-dicarboxyethyl)-AMP = fumarate + AMP</text>
        <dbReference type="Rhea" id="RHEA:16853"/>
        <dbReference type="ChEBI" id="CHEBI:29806"/>
        <dbReference type="ChEBI" id="CHEBI:57567"/>
        <dbReference type="ChEBI" id="CHEBI:456215"/>
        <dbReference type="EC" id="4.3.2.2"/>
    </reaction>
    <physiologicalReaction direction="left-to-right" evidence="10">
        <dbReference type="Rhea" id="RHEA:16854"/>
    </physiologicalReaction>
</comment>
<dbReference type="GO" id="GO:0006189">
    <property type="term" value="P:'de novo' IMP biosynthetic process"/>
    <property type="evidence" value="ECO:0007669"/>
    <property type="project" value="UniProtKB-UniPathway"/>
</dbReference>
<evidence type="ECO:0000256" key="2">
    <source>
        <dbReference type="ARBA" id="ARBA00004734"/>
    </source>
</evidence>
<dbReference type="Gene3D" id="1.10.40.30">
    <property type="entry name" value="Fumarase/aspartase (C-terminal domain)"/>
    <property type="match status" value="1"/>
</dbReference>
<dbReference type="GO" id="GO:0070626">
    <property type="term" value="F:(S)-2-(5-amino-1-(5-phospho-D-ribosyl)imidazole-4-carboxamido) succinate lyase (fumarate-forming) activity"/>
    <property type="evidence" value="ECO:0007669"/>
    <property type="project" value="TreeGrafter"/>
</dbReference>
<dbReference type="FunFam" id="1.20.200.10:FF:000008">
    <property type="entry name" value="Adenylosuccinate lyase"/>
    <property type="match status" value="1"/>
</dbReference>
<dbReference type="AlphaFoldDB" id="A0A6I6LBY0"/>
<dbReference type="InterPro" id="IPR020557">
    <property type="entry name" value="Fumarate_lyase_CS"/>
</dbReference>
<gene>
    <name evidence="14" type="ORF">EUU25_03575</name>
</gene>
<dbReference type="EC" id="4.3.2.2" evidence="4 11"/>
<evidence type="ECO:0000256" key="9">
    <source>
        <dbReference type="ARBA" id="ARBA00030717"/>
    </source>
</evidence>
<dbReference type="InterPro" id="IPR008948">
    <property type="entry name" value="L-Aspartase-like"/>
</dbReference>
<comment type="pathway">
    <text evidence="1 12">Purine metabolism; IMP biosynthesis via de novo pathway; 5-amino-1-(5-phospho-D-ribosyl)imidazole-4-carboxamide from 5-amino-1-(5-phospho-D-ribosyl)imidazole-4-carboxylate: step 2/2.</text>
</comment>
<dbReference type="GO" id="GO:0044208">
    <property type="term" value="P:'de novo' AMP biosynthetic process"/>
    <property type="evidence" value="ECO:0007669"/>
    <property type="project" value="UniProtKB-UniPathway"/>
</dbReference>
<keyword evidence="15" id="KW-1185">Reference proteome</keyword>
<evidence type="ECO:0000313" key="15">
    <source>
        <dbReference type="Proteomes" id="UP000428803"/>
    </source>
</evidence>
<evidence type="ECO:0000256" key="1">
    <source>
        <dbReference type="ARBA" id="ARBA00004706"/>
    </source>
</evidence>
<evidence type="ECO:0000313" key="14">
    <source>
        <dbReference type="EMBL" id="QGY79773.1"/>
    </source>
</evidence>
<proteinExistence type="inferred from homology"/>
<dbReference type="OrthoDB" id="9768878at2"/>
<dbReference type="Gene3D" id="1.10.275.10">
    <property type="entry name" value="Fumarase/aspartase (N-terminal domain)"/>
    <property type="match status" value="1"/>
</dbReference>
<dbReference type="KEGG" id="slaa:EUU25_03575"/>
<dbReference type="PROSITE" id="PS00163">
    <property type="entry name" value="FUMARATE_LYASES"/>
    <property type="match status" value="1"/>
</dbReference>
<dbReference type="SUPFAM" id="SSF48557">
    <property type="entry name" value="L-aspartase-like"/>
    <property type="match status" value="1"/>
</dbReference>
<dbReference type="PRINTS" id="PR00145">
    <property type="entry name" value="ARGSUCLYASE"/>
</dbReference>
<dbReference type="Proteomes" id="UP000428803">
    <property type="component" value="Chromosome"/>
</dbReference>
<dbReference type="InterPro" id="IPR024083">
    <property type="entry name" value="Fumarase/histidase_N"/>
</dbReference>
<evidence type="ECO:0000256" key="6">
    <source>
        <dbReference type="ARBA" id="ARBA00022755"/>
    </source>
</evidence>